<dbReference type="OrthoDB" id="9795390at2"/>
<dbReference type="PROSITE" id="PS50011">
    <property type="entry name" value="PROTEIN_KINASE_DOM"/>
    <property type="match status" value="1"/>
</dbReference>
<protein>
    <submittedName>
        <fullName evidence="5">AarF/ABC1/UbiB kinase family protein</fullName>
    </submittedName>
</protein>
<feature type="compositionally biased region" description="Basic residues" evidence="2">
    <location>
        <begin position="520"/>
        <end position="529"/>
    </location>
</feature>
<dbReference type="GO" id="GO:0004672">
    <property type="term" value="F:protein kinase activity"/>
    <property type="evidence" value="ECO:0007669"/>
    <property type="project" value="InterPro"/>
</dbReference>
<evidence type="ECO:0000256" key="2">
    <source>
        <dbReference type="SAM" id="MobiDB-lite"/>
    </source>
</evidence>
<dbReference type="SUPFAM" id="SSF56112">
    <property type="entry name" value="Protein kinase-like (PK-like)"/>
    <property type="match status" value="1"/>
</dbReference>
<dbReference type="PANTHER" id="PTHR10566">
    <property type="entry name" value="CHAPERONE-ACTIVITY OF BC1 COMPLEX CABC1 -RELATED"/>
    <property type="match status" value="1"/>
</dbReference>
<sequence length="589" mass="66605">MPPTYLLRYICWRKVRVFMRSISPPRINRFSQFVRFFRVSRLLLWTIWVIYRERQRVVRARERGNYQVQPNVEVLIEVLTAFRHTAIKLGVLMIKLGQFLSSRADLLPERALTVLSTLQDEVPPEPFEHVVSVIESEFGRPVEEIFSSLERKCTAAASLGQVHKAVLASTGETVAVKVQRPNIDSLVIMDLSTLKFVIWVINRLVDTSDFIDLMGVYNEFRRTTYEEIDFVREASNAKRFKEMFQDDPTIYIPTIHEEYVTRRVLVLEWIDGIKINDYATIDAQGINRLEVAKRTVKAYFRQFFEEGFFHADPHPGNIFIKKYSHEDGPVIAFVDFGMTGTLTKNMKRSMKDLFLGFVMRDSHTIVTGLSRLGFIGEDANMAAIERGMGLMMEQYYGMTLGEVRDLDIPEVAQDIENLLYGQPFQIPAQFAFTGRAIGTLVGVSTGLAPDFNFIEVATPYARKFLGLDAAGVGQTIQDLGGQLLDTGRVLMSLPRSIDRLISRIETGQLEVRLANLPGGKRTRRRRRGQQNHVQLANGNGGHGSTAWVIMFAVAVAGGVFLLSTAHLVIPGWFCLGVAGVTVLAMLFKH</sequence>
<feature type="domain" description="Protein kinase" evidence="4">
    <location>
        <begin position="148"/>
        <end position="589"/>
    </location>
</feature>
<feature type="region of interest" description="Disordered" evidence="2">
    <location>
        <begin position="519"/>
        <end position="538"/>
    </location>
</feature>
<gene>
    <name evidence="5" type="ORF">EPA93_34910</name>
</gene>
<evidence type="ECO:0000256" key="3">
    <source>
        <dbReference type="SAM" id="Phobius"/>
    </source>
</evidence>
<dbReference type="Proteomes" id="UP000290365">
    <property type="component" value="Chromosome"/>
</dbReference>
<accession>A0A4P6JZG1</accession>
<dbReference type="PANTHER" id="PTHR10566:SF113">
    <property type="entry name" value="PROTEIN ACTIVITY OF BC1 COMPLEX KINASE 7, CHLOROPLASTIC"/>
    <property type="match status" value="1"/>
</dbReference>
<dbReference type="InterPro" id="IPR004147">
    <property type="entry name" value="ABC1_dom"/>
</dbReference>
<evidence type="ECO:0000256" key="1">
    <source>
        <dbReference type="ARBA" id="ARBA00009670"/>
    </source>
</evidence>
<dbReference type="InterPro" id="IPR000719">
    <property type="entry name" value="Prot_kinase_dom"/>
</dbReference>
<dbReference type="InterPro" id="IPR050154">
    <property type="entry name" value="UbiB_kinase"/>
</dbReference>
<dbReference type="InterPro" id="IPR011009">
    <property type="entry name" value="Kinase-like_dom_sf"/>
</dbReference>
<keyword evidence="3" id="KW-0472">Membrane</keyword>
<dbReference type="AlphaFoldDB" id="A0A4P6JZG1"/>
<dbReference type="KEGG" id="kbs:EPA93_34910"/>
<feature type="transmembrane region" description="Helical" evidence="3">
    <location>
        <begin position="569"/>
        <end position="587"/>
    </location>
</feature>
<keyword evidence="5" id="KW-0418">Kinase</keyword>
<comment type="similarity">
    <text evidence="1">Belongs to the protein kinase superfamily. ADCK protein kinase family.</text>
</comment>
<feature type="transmembrane region" description="Helical" evidence="3">
    <location>
        <begin position="545"/>
        <end position="563"/>
    </location>
</feature>
<proteinExistence type="inferred from homology"/>
<reference evidence="5 6" key="1">
    <citation type="submission" date="2019-01" db="EMBL/GenBank/DDBJ databases">
        <title>Ktedonosporobacter rubrisoli SCAWS-G2.</title>
        <authorList>
            <person name="Huang Y."/>
            <person name="Yan B."/>
        </authorList>
    </citation>
    <scope>NUCLEOTIDE SEQUENCE [LARGE SCALE GENOMIC DNA]</scope>
    <source>
        <strain evidence="5 6">SCAWS-G2</strain>
    </source>
</reference>
<organism evidence="5 6">
    <name type="scientific">Ktedonosporobacter rubrisoli</name>
    <dbReference type="NCBI Taxonomy" id="2509675"/>
    <lineage>
        <taxon>Bacteria</taxon>
        <taxon>Bacillati</taxon>
        <taxon>Chloroflexota</taxon>
        <taxon>Ktedonobacteria</taxon>
        <taxon>Ktedonobacterales</taxon>
        <taxon>Ktedonosporobacteraceae</taxon>
        <taxon>Ktedonosporobacter</taxon>
    </lineage>
</organism>
<keyword evidence="6" id="KW-1185">Reference proteome</keyword>
<evidence type="ECO:0000313" key="5">
    <source>
        <dbReference type="EMBL" id="QBD80883.1"/>
    </source>
</evidence>
<evidence type="ECO:0000313" key="6">
    <source>
        <dbReference type="Proteomes" id="UP000290365"/>
    </source>
</evidence>
<keyword evidence="3" id="KW-1133">Transmembrane helix</keyword>
<dbReference type="GO" id="GO:0005524">
    <property type="term" value="F:ATP binding"/>
    <property type="evidence" value="ECO:0007669"/>
    <property type="project" value="InterPro"/>
</dbReference>
<keyword evidence="5" id="KW-0808">Transferase</keyword>
<keyword evidence="3" id="KW-0812">Transmembrane</keyword>
<evidence type="ECO:0000259" key="4">
    <source>
        <dbReference type="PROSITE" id="PS50011"/>
    </source>
</evidence>
<name>A0A4P6JZG1_KTERU</name>
<dbReference type="EMBL" id="CP035758">
    <property type="protein sequence ID" value="QBD80883.1"/>
    <property type="molecule type" value="Genomic_DNA"/>
</dbReference>
<dbReference type="CDD" id="cd05121">
    <property type="entry name" value="ABC1_ADCK3-like"/>
    <property type="match status" value="1"/>
</dbReference>
<dbReference type="Pfam" id="PF03109">
    <property type="entry name" value="ABC1"/>
    <property type="match status" value="1"/>
</dbReference>